<feature type="domain" description="Bacteriophage CI repressor N-terminal" evidence="1">
    <location>
        <begin position="7"/>
        <end position="48"/>
    </location>
</feature>
<reference evidence="2 3" key="1">
    <citation type="journal article" date="2018" name="Emerg. Microbes Infect.">
        <title>Genomic analysis of oral Campylobacter concisus strains identified a potential bacterial molecular marker associated with active Crohn's disease.</title>
        <authorList>
            <person name="Liu F."/>
            <person name="Ma R."/>
            <person name="Tay C.Y.A."/>
            <person name="Octavia S."/>
            <person name="Lan R."/>
            <person name="Chung H.K.L."/>
            <person name="Riordan S.M."/>
            <person name="Grimm M.C."/>
            <person name="Leong R.W."/>
            <person name="Tanaka M.M."/>
            <person name="Connor S."/>
            <person name="Zhang L."/>
        </authorList>
    </citation>
    <scope>NUCLEOTIDE SEQUENCE [LARGE SCALE GENOMIC DNA]</scope>
    <source>
        <strain evidence="2 3">H16O-S1</strain>
    </source>
</reference>
<dbReference type="RefSeq" id="WP_103567784.1">
    <property type="nucleotide sequence ID" value="NZ_CABMKX010000067.1"/>
</dbReference>
<dbReference type="EMBL" id="CP049263">
    <property type="protein sequence ID" value="QPH97252.1"/>
    <property type="molecule type" value="Genomic_DNA"/>
</dbReference>
<evidence type="ECO:0000259" key="1">
    <source>
        <dbReference type="Pfam" id="PF07022"/>
    </source>
</evidence>
<dbReference type="Proteomes" id="UP000594571">
    <property type="component" value="Chromosome"/>
</dbReference>
<dbReference type="AlphaFoldDB" id="A0A7S9WXT8"/>
<dbReference type="Gene3D" id="1.10.260.40">
    <property type="entry name" value="lambda repressor-like DNA-binding domains"/>
    <property type="match status" value="1"/>
</dbReference>
<evidence type="ECO:0000313" key="2">
    <source>
        <dbReference type="EMBL" id="QPH97252.1"/>
    </source>
</evidence>
<sequence>MPLLQDVCNIYGITKCELANMLGISKATLDGWANENKMPKKTRLALELILDDHYKSSLLSDISELISKISTFNTQNTHIISKWEDDQMMLVERIKYILDEFNLNTISASEKLNETSFEKLYKILKLQIIPDFDFLNKFSNTFTINNEWLKTGKRYPFDVKFIKSNTLDELSEEVEDFKKIYIIHSSDNKAYTEIVVEYQTGKFDIFKNVYCIGEDFIMSGPECYDLYELYKFYIKHEHKISLRVLERKDYDKLNSSNYYIGNIMKNSKPSYMLDDLFDLKYLNKNTYGNFFIECTDIIKERVEYEKNKRIKNNE</sequence>
<accession>A0A7S9WXT8</accession>
<gene>
    <name evidence="2" type="ORF">CVS89_03010</name>
</gene>
<reference evidence="2 3" key="2">
    <citation type="journal article" date="2020" name="Microb. Genom.">
        <title>Analysis of complete Campylobacter concisus genomes identifies genomospecies features, secretion systems and novel plasmids and their association with severe ulcerative colitis.</title>
        <authorList>
            <person name="Liu F."/>
            <person name="Chen S."/>
            <person name="Luu L.D.W."/>
            <person name="Lee S.A."/>
            <person name="Tay A.C.Y."/>
            <person name="Wu R."/>
            <person name="Riordan S.M."/>
            <person name="Lan R."/>
            <person name="Liu L."/>
            <person name="Zhang L."/>
        </authorList>
    </citation>
    <scope>NUCLEOTIDE SEQUENCE [LARGE SCALE GENOMIC DNA]</scope>
    <source>
        <strain evidence="2 3">H16O-S1</strain>
    </source>
</reference>
<protein>
    <submittedName>
        <fullName evidence="2">Bacteriophage CI repressor</fullName>
    </submittedName>
</protein>
<dbReference type="InterPro" id="IPR010982">
    <property type="entry name" value="Lambda_DNA-bd_dom_sf"/>
</dbReference>
<proteinExistence type="predicted"/>
<name>A0A7S9WXT8_9BACT</name>
<dbReference type="InterPro" id="IPR010744">
    <property type="entry name" value="Phage_CI_N"/>
</dbReference>
<dbReference type="Pfam" id="PF07022">
    <property type="entry name" value="Phage_CI_repr"/>
    <property type="match status" value="1"/>
</dbReference>
<evidence type="ECO:0000313" key="3">
    <source>
        <dbReference type="Proteomes" id="UP000594571"/>
    </source>
</evidence>
<dbReference type="GO" id="GO:0003677">
    <property type="term" value="F:DNA binding"/>
    <property type="evidence" value="ECO:0007669"/>
    <property type="project" value="InterPro"/>
</dbReference>
<dbReference type="GO" id="GO:0045892">
    <property type="term" value="P:negative regulation of DNA-templated transcription"/>
    <property type="evidence" value="ECO:0007669"/>
    <property type="project" value="InterPro"/>
</dbReference>
<organism evidence="2 3">
    <name type="scientific">Campylobacter concisus</name>
    <dbReference type="NCBI Taxonomy" id="199"/>
    <lineage>
        <taxon>Bacteria</taxon>
        <taxon>Pseudomonadati</taxon>
        <taxon>Campylobacterota</taxon>
        <taxon>Epsilonproteobacteria</taxon>
        <taxon>Campylobacterales</taxon>
        <taxon>Campylobacteraceae</taxon>
        <taxon>Campylobacter</taxon>
    </lineage>
</organism>